<keyword evidence="3" id="KW-0813">Transport</keyword>
<evidence type="ECO:0000256" key="4">
    <source>
        <dbReference type="ARBA" id="ARBA00022475"/>
    </source>
</evidence>
<evidence type="ECO:0000256" key="7">
    <source>
        <dbReference type="ARBA" id="ARBA00023136"/>
    </source>
</evidence>
<dbReference type="PANTHER" id="PTHR21716">
    <property type="entry name" value="TRANSMEMBRANE PROTEIN"/>
    <property type="match status" value="1"/>
</dbReference>
<dbReference type="Proteomes" id="UP000214689">
    <property type="component" value="Chromosome"/>
</dbReference>
<dbReference type="RefSeq" id="WP_094233810.1">
    <property type="nucleotide sequence ID" value="NZ_CP016199.1"/>
</dbReference>
<feature type="transmembrane region" description="Helical" evidence="8">
    <location>
        <begin position="362"/>
        <end position="380"/>
    </location>
</feature>
<feature type="transmembrane region" description="Helical" evidence="8">
    <location>
        <begin position="297"/>
        <end position="326"/>
    </location>
</feature>
<evidence type="ECO:0000256" key="3">
    <source>
        <dbReference type="ARBA" id="ARBA00022448"/>
    </source>
</evidence>
<feature type="transmembrane region" description="Helical" evidence="8">
    <location>
        <begin position="262"/>
        <end position="291"/>
    </location>
</feature>
<evidence type="ECO:0000256" key="6">
    <source>
        <dbReference type="ARBA" id="ARBA00022989"/>
    </source>
</evidence>
<keyword evidence="7 8" id="KW-0472">Membrane</keyword>
<evidence type="ECO:0000313" key="10">
    <source>
        <dbReference type="Proteomes" id="UP000214689"/>
    </source>
</evidence>
<dbReference type="GO" id="GO:0005886">
    <property type="term" value="C:plasma membrane"/>
    <property type="evidence" value="ECO:0007669"/>
    <property type="project" value="UniProtKB-SubCell"/>
</dbReference>
<keyword evidence="10" id="KW-1185">Reference proteome</keyword>
<keyword evidence="6 8" id="KW-1133">Transmembrane helix</keyword>
<comment type="similarity">
    <text evidence="2">Belongs to the autoinducer-2 exporter (AI-2E) (TC 2.A.86) family.</text>
</comment>
<gene>
    <name evidence="9" type="ORF">AXF17_03365</name>
</gene>
<feature type="transmembrane region" description="Helical" evidence="8">
    <location>
        <begin position="12"/>
        <end position="33"/>
    </location>
</feature>
<dbReference type="AlphaFoldDB" id="A0A223ARL5"/>
<sequence length="410" mass="44880">MKFRDRLDRKYLKIVAYAVLAVGLSYALILLLGQYQSLGKSLMSGINWVAAILKPVVIGGILAYILNPLVGLTERLITRNVKLLSQNPVQKKRRHSLAVILTLLIIVAIVLASLTAVIYAVTKQVQTINADSINALVNSIVDQAKSFEHSFKQWLSKYNFGKNYDLNFEKNLINWVSSKLNSARGLPTLFSNITAGVSTLLFSVMFAVYFLFDAENLRKYWGRMLRTIWSQNANDHLTYVYNDVNKVFSGYFRGAAMDGFTVALLISIGLTVAGMPYGVMIGVMAGIANLIPYMGPVVGYGLTIVSGVISGEIKTMIISIVIISVVQVLDGAVINPKLLSQSIEIHPMLVLVAIIAGEKVGGFAGMIVAVPFAALLKIWFERLVELKAKARASEDVSVVDESVDVEGVEE</sequence>
<proteinExistence type="inferred from homology"/>
<dbReference type="Pfam" id="PF01594">
    <property type="entry name" value="AI-2E_transport"/>
    <property type="match status" value="1"/>
</dbReference>
<evidence type="ECO:0000313" key="9">
    <source>
        <dbReference type="EMBL" id="ASS37587.1"/>
    </source>
</evidence>
<evidence type="ECO:0000256" key="2">
    <source>
        <dbReference type="ARBA" id="ARBA00009773"/>
    </source>
</evidence>
<feature type="transmembrane region" description="Helical" evidence="8">
    <location>
        <begin position="45"/>
        <end position="66"/>
    </location>
</feature>
<organism evidence="9 10">
    <name type="scientific">Mogibacterium pumilum</name>
    <dbReference type="NCBI Taxonomy" id="86332"/>
    <lineage>
        <taxon>Bacteria</taxon>
        <taxon>Bacillati</taxon>
        <taxon>Bacillota</taxon>
        <taxon>Clostridia</taxon>
        <taxon>Peptostreptococcales</taxon>
        <taxon>Anaerovoracaceae</taxon>
        <taxon>Mogibacterium</taxon>
    </lineage>
</organism>
<dbReference type="InterPro" id="IPR002549">
    <property type="entry name" value="AI-2E-like"/>
</dbReference>
<keyword evidence="4" id="KW-1003">Cell membrane</keyword>
<name>A0A223ARL5_9FIRM</name>
<feature type="transmembrane region" description="Helical" evidence="8">
    <location>
        <begin position="189"/>
        <end position="212"/>
    </location>
</feature>
<dbReference type="PANTHER" id="PTHR21716:SF53">
    <property type="entry name" value="PERMEASE PERM-RELATED"/>
    <property type="match status" value="1"/>
</dbReference>
<feature type="transmembrane region" description="Helical" evidence="8">
    <location>
        <begin position="97"/>
        <end position="121"/>
    </location>
</feature>
<keyword evidence="5 8" id="KW-0812">Transmembrane</keyword>
<reference evidence="10" key="1">
    <citation type="submission" date="2016-05" db="EMBL/GenBank/DDBJ databases">
        <authorList>
            <person name="Holder M.E."/>
            <person name="Ajami N.J."/>
            <person name="Petrosino J.F."/>
        </authorList>
    </citation>
    <scope>NUCLEOTIDE SEQUENCE [LARGE SCALE GENOMIC DNA]</scope>
    <source>
        <strain evidence="10">ATCC 700696</strain>
    </source>
</reference>
<evidence type="ECO:0000256" key="8">
    <source>
        <dbReference type="SAM" id="Phobius"/>
    </source>
</evidence>
<comment type="subcellular location">
    <subcellularLocation>
        <location evidence="1">Cell membrane</location>
        <topology evidence="1">Multi-pass membrane protein</topology>
    </subcellularLocation>
</comment>
<evidence type="ECO:0000256" key="5">
    <source>
        <dbReference type="ARBA" id="ARBA00022692"/>
    </source>
</evidence>
<accession>A0A223ARL5</accession>
<dbReference type="EMBL" id="CP016199">
    <property type="protein sequence ID" value="ASS37587.1"/>
    <property type="molecule type" value="Genomic_DNA"/>
</dbReference>
<evidence type="ECO:0008006" key="11">
    <source>
        <dbReference type="Google" id="ProtNLM"/>
    </source>
</evidence>
<evidence type="ECO:0000256" key="1">
    <source>
        <dbReference type="ARBA" id="ARBA00004651"/>
    </source>
</evidence>
<protein>
    <recommendedName>
        <fullName evidence="11">AI-2E family transporter</fullName>
    </recommendedName>
</protein>
<dbReference type="OrthoDB" id="9793390at2"/>